<feature type="domain" description="Phasin" evidence="1">
    <location>
        <begin position="30"/>
        <end position="125"/>
    </location>
</feature>
<dbReference type="InterPro" id="IPR010127">
    <property type="entry name" value="Phasin_subfam-1"/>
</dbReference>
<dbReference type="InterPro" id="IPR018968">
    <property type="entry name" value="Phasin"/>
</dbReference>
<name>A0A4R5M3Y9_9BURK</name>
<dbReference type="NCBIfam" id="TIGR01841">
    <property type="entry name" value="phasin"/>
    <property type="match status" value="1"/>
</dbReference>
<evidence type="ECO:0000259" key="1">
    <source>
        <dbReference type="Pfam" id="PF09361"/>
    </source>
</evidence>
<comment type="caution">
    <text evidence="2">The sequence shown here is derived from an EMBL/GenBank/DDBJ whole genome shotgun (WGS) entry which is preliminary data.</text>
</comment>
<dbReference type="OrthoDB" id="8964077at2"/>
<protein>
    <submittedName>
        <fullName evidence="2">Phasin family protein</fullName>
    </submittedName>
</protein>
<organism evidence="2 3">
    <name type="scientific">Paraburkholderia silviterrae</name>
    <dbReference type="NCBI Taxonomy" id="2528715"/>
    <lineage>
        <taxon>Bacteria</taxon>
        <taxon>Pseudomonadati</taxon>
        <taxon>Pseudomonadota</taxon>
        <taxon>Betaproteobacteria</taxon>
        <taxon>Burkholderiales</taxon>
        <taxon>Burkholderiaceae</taxon>
        <taxon>Paraburkholderia</taxon>
    </lineage>
</organism>
<keyword evidence="3" id="KW-1185">Reference proteome</keyword>
<sequence>MVSTNPSGIFAEYTKLITQFKLPGVDVAAFLESRRKDVEALAEANMTALAGVQQVSQKQVDIFRAKMTELQSLVSRLAKPESVGGAIAGEDVKNALQKAFIDMQELADAAYRAQTDSIAVVTKRFAEHVEEVKALVQVKK</sequence>
<dbReference type="Pfam" id="PF09361">
    <property type="entry name" value="Phasin_2"/>
    <property type="match status" value="1"/>
</dbReference>
<dbReference type="EMBL" id="SMRP01000018">
    <property type="protein sequence ID" value="TDG20027.1"/>
    <property type="molecule type" value="Genomic_DNA"/>
</dbReference>
<reference evidence="2 3" key="1">
    <citation type="submission" date="2019-03" db="EMBL/GenBank/DDBJ databases">
        <title>Paraburkholderia sp. 4M-K11, isolated from subtropical forest soil.</title>
        <authorList>
            <person name="Gao Z.-H."/>
            <person name="Qiu L.-H."/>
        </authorList>
    </citation>
    <scope>NUCLEOTIDE SEQUENCE [LARGE SCALE GENOMIC DNA]</scope>
    <source>
        <strain evidence="2 3">4M-K11</strain>
    </source>
</reference>
<proteinExistence type="predicted"/>
<evidence type="ECO:0000313" key="3">
    <source>
        <dbReference type="Proteomes" id="UP000295722"/>
    </source>
</evidence>
<accession>A0A4R5M3Y9</accession>
<dbReference type="AlphaFoldDB" id="A0A4R5M3Y9"/>
<evidence type="ECO:0000313" key="2">
    <source>
        <dbReference type="EMBL" id="TDG20027.1"/>
    </source>
</evidence>
<dbReference type="Proteomes" id="UP000295722">
    <property type="component" value="Unassembled WGS sequence"/>
</dbReference>
<dbReference type="RefSeq" id="WP_133198115.1">
    <property type="nucleotide sequence ID" value="NZ_JBHUCW010000003.1"/>
</dbReference>
<gene>
    <name evidence="2" type="ORF">EYW47_28125</name>
</gene>